<dbReference type="GO" id="GO:0005509">
    <property type="term" value="F:calcium ion binding"/>
    <property type="evidence" value="ECO:0007669"/>
    <property type="project" value="InterPro"/>
</dbReference>
<sequence length="128" mass="14563">DLAVMHLWPSMNDKRAIMRAYKLADSRGDSNGTLSKKEFFQFLHFLAEYTKLVQQFNAVDSDRDGRISFDELRRGKSKLGLGNISDNEIRQVFAAMDANVGGKVEVQKHRAQNDTKLQNDLRSAAMTR</sequence>
<feature type="domain" description="EF-hand" evidence="2">
    <location>
        <begin position="47"/>
        <end position="82"/>
    </location>
</feature>
<dbReference type="VEuPathDB" id="TriTrypDB:BSAL_47090c"/>
<evidence type="ECO:0000313" key="3">
    <source>
        <dbReference type="EMBL" id="CUG94219.1"/>
    </source>
</evidence>
<keyword evidence="1" id="KW-0106">Calcium</keyword>
<feature type="non-terminal residue" evidence="3">
    <location>
        <position position="128"/>
    </location>
</feature>
<dbReference type="InterPro" id="IPR018247">
    <property type="entry name" value="EF_Hand_1_Ca_BS"/>
</dbReference>
<evidence type="ECO:0000259" key="2">
    <source>
        <dbReference type="PROSITE" id="PS50222"/>
    </source>
</evidence>
<dbReference type="InterPro" id="IPR002048">
    <property type="entry name" value="EF_hand_dom"/>
</dbReference>
<dbReference type="AlphaFoldDB" id="A0A0S4JXU8"/>
<dbReference type="Gene3D" id="1.10.238.10">
    <property type="entry name" value="EF-hand"/>
    <property type="match status" value="1"/>
</dbReference>
<name>A0A0S4JXU8_BODSA</name>
<dbReference type="Pfam" id="PF13499">
    <property type="entry name" value="EF-hand_7"/>
    <property type="match status" value="1"/>
</dbReference>
<dbReference type="SUPFAM" id="SSF47473">
    <property type="entry name" value="EF-hand"/>
    <property type="match status" value="1"/>
</dbReference>
<dbReference type="PROSITE" id="PS50222">
    <property type="entry name" value="EF_HAND_2"/>
    <property type="match status" value="1"/>
</dbReference>
<evidence type="ECO:0000313" key="4">
    <source>
        <dbReference type="Proteomes" id="UP000051952"/>
    </source>
</evidence>
<dbReference type="EMBL" id="CYKH01002227">
    <property type="protein sequence ID" value="CUG94219.1"/>
    <property type="molecule type" value="Genomic_DNA"/>
</dbReference>
<proteinExistence type="predicted"/>
<protein>
    <recommendedName>
        <fullName evidence="2">EF-hand domain-containing protein</fullName>
    </recommendedName>
</protein>
<reference evidence="4" key="1">
    <citation type="submission" date="2015-09" db="EMBL/GenBank/DDBJ databases">
        <authorList>
            <consortium name="Pathogen Informatics"/>
        </authorList>
    </citation>
    <scope>NUCLEOTIDE SEQUENCE [LARGE SCALE GENOMIC DNA]</scope>
    <source>
        <strain evidence="4">Lake Konstanz</strain>
    </source>
</reference>
<gene>
    <name evidence="3" type="ORF">BSAL_47090c</name>
</gene>
<dbReference type="InterPro" id="IPR011992">
    <property type="entry name" value="EF-hand-dom_pair"/>
</dbReference>
<dbReference type="CDD" id="cd00051">
    <property type="entry name" value="EFh"/>
    <property type="match status" value="1"/>
</dbReference>
<dbReference type="OrthoDB" id="26525at2759"/>
<accession>A0A0S4JXU8</accession>
<keyword evidence="4" id="KW-1185">Reference proteome</keyword>
<dbReference type="Proteomes" id="UP000051952">
    <property type="component" value="Unassembled WGS sequence"/>
</dbReference>
<dbReference type="PROSITE" id="PS00018">
    <property type="entry name" value="EF_HAND_1"/>
    <property type="match status" value="1"/>
</dbReference>
<evidence type="ECO:0000256" key="1">
    <source>
        <dbReference type="ARBA" id="ARBA00022837"/>
    </source>
</evidence>
<organism evidence="3 4">
    <name type="scientific">Bodo saltans</name>
    <name type="common">Flagellated protozoan</name>
    <dbReference type="NCBI Taxonomy" id="75058"/>
    <lineage>
        <taxon>Eukaryota</taxon>
        <taxon>Discoba</taxon>
        <taxon>Euglenozoa</taxon>
        <taxon>Kinetoplastea</taxon>
        <taxon>Metakinetoplastina</taxon>
        <taxon>Eubodonida</taxon>
        <taxon>Bodonidae</taxon>
        <taxon>Bodo</taxon>
    </lineage>
</organism>
<feature type="non-terminal residue" evidence="3">
    <location>
        <position position="1"/>
    </location>
</feature>